<evidence type="ECO:0000313" key="1">
    <source>
        <dbReference type="EMBL" id="KAK8998753.1"/>
    </source>
</evidence>
<dbReference type="EMBL" id="JBBPBN010000041">
    <property type="protein sequence ID" value="KAK8998753.1"/>
    <property type="molecule type" value="Genomic_DNA"/>
</dbReference>
<name>A0ABR2QDJ8_9ROSI</name>
<comment type="caution">
    <text evidence="1">The sequence shown here is derived from an EMBL/GenBank/DDBJ whole genome shotgun (WGS) entry which is preliminary data.</text>
</comment>
<accession>A0ABR2QDJ8</accession>
<proteinExistence type="predicted"/>
<organism evidence="1 2">
    <name type="scientific">Hibiscus sabdariffa</name>
    <name type="common">roselle</name>
    <dbReference type="NCBI Taxonomy" id="183260"/>
    <lineage>
        <taxon>Eukaryota</taxon>
        <taxon>Viridiplantae</taxon>
        <taxon>Streptophyta</taxon>
        <taxon>Embryophyta</taxon>
        <taxon>Tracheophyta</taxon>
        <taxon>Spermatophyta</taxon>
        <taxon>Magnoliopsida</taxon>
        <taxon>eudicotyledons</taxon>
        <taxon>Gunneridae</taxon>
        <taxon>Pentapetalae</taxon>
        <taxon>rosids</taxon>
        <taxon>malvids</taxon>
        <taxon>Malvales</taxon>
        <taxon>Malvaceae</taxon>
        <taxon>Malvoideae</taxon>
        <taxon>Hibiscus</taxon>
    </lineage>
</organism>
<gene>
    <name evidence="1" type="ORF">V6N11_084136</name>
</gene>
<protein>
    <recommendedName>
        <fullName evidence="3">RNase H type-1 domain-containing protein</fullName>
    </recommendedName>
</protein>
<reference evidence="1 2" key="1">
    <citation type="journal article" date="2024" name="G3 (Bethesda)">
        <title>Genome assembly of Hibiscus sabdariffa L. provides insights into metabolisms of medicinal natural products.</title>
        <authorList>
            <person name="Kim T."/>
        </authorList>
    </citation>
    <scope>NUCLEOTIDE SEQUENCE [LARGE SCALE GENOMIC DNA]</scope>
    <source>
        <strain evidence="1">TK-2024</strain>
        <tissue evidence="1">Old leaves</tissue>
    </source>
</reference>
<keyword evidence="2" id="KW-1185">Reference proteome</keyword>
<sequence length="226" mass="25180">MLVEDVGNWGPRPFKLFNYLMDEEGFEETVVSSIRNLKLSKRIMELQGEGVDRKKIHWVDWRALCAPLASGVASFFSLWHDSCLSYSKESIWPLIPFVILWSIRLLRNEVVFKGSKVDFVYLSFLARFHLVSWFKAKFLNCLISLNDLVVNPASSQGWGSTASSTKSSMAWIPPPCGFLKLNTDGAILGDGSAGDIGGIIRSHNGDVVISFLFFESIGSCPPSYSS</sequence>
<dbReference type="Proteomes" id="UP001396334">
    <property type="component" value="Unassembled WGS sequence"/>
</dbReference>
<evidence type="ECO:0008006" key="3">
    <source>
        <dbReference type="Google" id="ProtNLM"/>
    </source>
</evidence>
<evidence type="ECO:0000313" key="2">
    <source>
        <dbReference type="Proteomes" id="UP001396334"/>
    </source>
</evidence>